<dbReference type="NCBIfam" id="NF047356">
    <property type="entry name" value="RNA_bind_RnpM"/>
    <property type="match status" value="1"/>
</dbReference>
<feature type="domain" description="YlxR" evidence="1">
    <location>
        <begin position="8"/>
        <end position="81"/>
    </location>
</feature>
<accession>A0A9D1MW92</accession>
<protein>
    <submittedName>
        <fullName evidence="2">YlxR family protein</fullName>
    </submittedName>
</protein>
<dbReference type="InterPro" id="IPR037465">
    <property type="entry name" value="YlxR"/>
</dbReference>
<evidence type="ECO:0000313" key="2">
    <source>
        <dbReference type="EMBL" id="HIU90677.1"/>
    </source>
</evidence>
<name>A0A9D1MW92_9BACT</name>
<dbReference type="Pfam" id="PF04296">
    <property type="entry name" value="YlxR"/>
    <property type="match status" value="1"/>
</dbReference>
<comment type="caution">
    <text evidence="2">The sequence shown here is derived from an EMBL/GenBank/DDBJ whole genome shotgun (WGS) entry which is preliminary data.</text>
</comment>
<dbReference type="SUPFAM" id="SSF64376">
    <property type="entry name" value="YlxR-like"/>
    <property type="match status" value="1"/>
</dbReference>
<dbReference type="InterPro" id="IPR035931">
    <property type="entry name" value="YlxR-like_sf"/>
</dbReference>
<dbReference type="PANTHER" id="PTHR34215">
    <property type="entry name" value="BLL0784 PROTEIN"/>
    <property type="match status" value="1"/>
</dbReference>
<dbReference type="Proteomes" id="UP000886852">
    <property type="component" value="Unassembled WGS sequence"/>
</dbReference>
<dbReference type="PANTHER" id="PTHR34215:SF1">
    <property type="entry name" value="YLXR DOMAIN-CONTAINING PROTEIN"/>
    <property type="match status" value="1"/>
</dbReference>
<sequence length="85" mass="9655">MKNKIPQRMCVSCRNMFPKNQLVRLVATESGVKVDGTGKMSGRGVYLCKNRQCIQRAAKNKGFERAHGFAVTEQLQQELEKLIEK</sequence>
<evidence type="ECO:0000259" key="1">
    <source>
        <dbReference type="Pfam" id="PF04296"/>
    </source>
</evidence>
<reference evidence="2" key="1">
    <citation type="submission" date="2020-10" db="EMBL/GenBank/DDBJ databases">
        <authorList>
            <person name="Gilroy R."/>
        </authorList>
    </citation>
    <scope>NUCLEOTIDE SEQUENCE</scope>
    <source>
        <strain evidence="2">ChiHjej12B11-7776</strain>
    </source>
</reference>
<dbReference type="EMBL" id="DVOC01000027">
    <property type="protein sequence ID" value="HIU90677.1"/>
    <property type="molecule type" value="Genomic_DNA"/>
</dbReference>
<dbReference type="InterPro" id="IPR007393">
    <property type="entry name" value="YlxR_dom"/>
</dbReference>
<organism evidence="2 3">
    <name type="scientific">Candidatus Fimimonas merdipullorum</name>
    <dbReference type="NCBI Taxonomy" id="2840822"/>
    <lineage>
        <taxon>Bacteria</taxon>
        <taxon>Pseudomonadati</taxon>
        <taxon>Myxococcota</taxon>
        <taxon>Myxococcia</taxon>
        <taxon>Myxococcales</taxon>
        <taxon>Cystobacterineae</taxon>
        <taxon>Myxococcaceae</taxon>
        <taxon>Myxococcaceae incertae sedis</taxon>
        <taxon>Candidatus Fimimonas</taxon>
    </lineage>
</organism>
<proteinExistence type="predicted"/>
<reference evidence="2" key="2">
    <citation type="journal article" date="2021" name="PeerJ">
        <title>Extensive microbial diversity within the chicken gut microbiome revealed by metagenomics and culture.</title>
        <authorList>
            <person name="Gilroy R."/>
            <person name="Ravi A."/>
            <person name="Getino M."/>
            <person name="Pursley I."/>
            <person name="Horton D.L."/>
            <person name="Alikhan N.F."/>
            <person name="Baker D."/>
            <person name="Gharbi K."/>
            <person name="Hall N."/>
            <person name="Watson M."/>
            <person name="Adriaenssens E.M."/>
            <person name="Foster-Nyarko E."/>
            <person name="Jarju S."/>
            <person name="Secka A."/>
            <person name="Antonio M."/>
            <person name="Oren A."/>
            <person name="Chaudhuri R.R."/>
            <person name="La Ragione R."/>
            <person name="Hildebrand F."/>
            <person name="Pallen M.J."/>
        </authorList>
    </citation>
    <scope>NUCLEOTIDE SEQUENCE</scope>
    <source>
        <strain evidence="2">ChiHjej12B11-7776</strain>
    </source>
</reference>
<dbReference type="AlphaFoldDB" id="A0A9D1MW92"/>
<dbReference type="Gene3D" id="3.30.1230.10">
    <property type="entry name" value="YlxR-like"/>
    <property type="match status" value="1"/>
</dbReference>
<evidence type="ECO:0000313" key="3">
    <source>
        <dbReference type="Proteomes" id="UP000886852"/>
    </source>
</evidence>
<gene>
    <name evidence="2" type="ORF">IAC72_01495</name>
</gene>